<organism evidence="8 9">
    <name type="scientific">Thelephora terrestris</name>
    <dbReference type="NCBI Taxonomy" id="56493"/>
    <lineage>
        <taxon>Eukaryota</taxon>
        <taxon>Fungi</taxon>
        <taxon>Dikarya</taxon>
        <taxon>Basidiomycota</taxon>
        <taxon>Agaricomycotina</taxon>
        <taxon>Agaricomycetes</taxon>
        <taxon>Thelephorales</taxon>
        <taxon>Thelephoraceae</taxon>
        <taxon>Thelephora</taxon>
    </lineage>
</organism>
<keyword evidence="5" id="KW-0539">Nucleus</keyword>
<dbReference type="Pfam" id="PF00172">
    <property type="entry name" value="Zn_clus"/>
    <property type="match status" value="1"/>
</dbReference>
<feature type="compositionally biased region" description="Low complexity" evidence="6">
    <location>
        <begin position="1"/>
        <end position="13"/>
    </location>
</feature>
<evidence type="ECO:0000256" key="3">
    <source>
        <dbReference type="ARBA" id="ARBA00023015"/>
    </source>
</evidence>
<keyword evidence="3" id="KW-0805">Transcription regulation</keyword>
<dbReference type="GO" id="GO:0006351">
    <property type="term" value="P:DNA-templated transcription"/>
    <property type="evidence" value="ECO:0007669"/>
    <property type="project" value="InterPro"/>
</dbReference>
<dbReference type="InterPro" id="IPR050815">
    <property type="entry name" value="TF_fung"/>
</dbReference>
<evidence type="ECO:0000259" key="7">
    <source>
        <dbReference type="PROSITE" id="PS50048"/>
    </source>
</evidence>
<reference evidence="8" key="1">
    <citation type="journal article" date="2020" name="Nat. Commun.">
        <title>Large-scale genome sequencing of mycorrhizal fungi provides insights into the early evolution of symbiotic traits.</title>
        <authorList>
            <person name="Miyauchi S."/>
            <person name="Kiss E."/>
            <person name="Kuo A."/>
            <person name="Drula E."/>
            <person name="Kohler A."/>
            <person name="Sanchez-Garcia M."/>
            <person name="Morin E."/>
            <person name="Andreopoulos B."/>
            <person name="Barry K.W."/>
            <person name="Bonito G."/>
            <person name="Buee M."/>
            <person name="Carver A."/>
            <person name="Chen C."/>
            <person name="Cichocki N."/>
            <person name="Clum A."/>
            <person name="Culley D."/>
            <person name="Crous P.W."/>
            <person name="Fauchery L."/>
            <person name="Girlanda M."/>
            <person name="Hayes R.D."/>
            <person name="Keri Z."/>
            <person name="LaButti K."/>
            <person name="Lipzen A."/>
            <person name="Lombard V."/>
            <person name="Magnuson J."/>
            <person name="Maillard F."/>
            <person name="Murat C."/>
            <person name="Nolan M."/>
            <person name="Ohm R.A."/>
            <person name="Pangilinan J."/>
            <person name="Pereira M.F."/>
            <person name="Perotto S."/>
            <person name="Peter M."/>
            <person name="Pfister S."/>
            <person name="Riley R."/>
            <person name="Sitrit Y."/>
            <person name="Stielow J.B."/>
            <person name="Szollosi G."/>
            <person name="Zifcakova L."/>
            <person name="Stursova M."/>
            <person name="Spatafora J.W."/>
            <person name="Tedersoo L."/>
            <person name="Vaario L.M."/>
            <person name="Yamada A."/>
            <person name="Yan M."/>
            <person name="Wang P."/>
            <person name="Xu J."/>
            <person name="Bruns T."/>
            <person name="Baldrian P."/>
            <person name="Vilgalys R."/>
            <person name="Dunand C."/>
            <person name="Henrissat B."/>
            <person name="Grigoriev I.V."/>
            <person name="Hibbett D."/>
            <person name="Nagy L.G."/>
            <person name="Martin F.M."/>
        </authorList>
    </citation>
    <scope>NUCLEOTIDE SEQUENCE</scope>
    <source>
        <strain evidence="8">UH-Tt-Lm1</strain>
    </source>
</reference>
<dbReference type="InterPro" id="IPR036864">
    <property type="entry name" value="Zn2-C6_fun-type_DNA-bd_sf"/>
</dbReference>
<dbReference type="CDD" id="cd00067">
    <property type="entry name" value="GAL4"/>
    <property type="match status" value="1"/>
</dbReference>
<accession>A0A9P6HI52</accession>
<dbReference type="InterPro" id="IPR007219">
    <property type="entry name" value="XnlR_reg_dom"/>
</dbReference>
<protein>
    <recommendedName>
        <fullName evidence="7">Zn(2)-C6 fungal-type domain-containing protein</fullName>
    </recommendedName>
</protein>
<dbReference type="SMART" id="SM00906">
    <property type="entry name" value="Fungal_trans"/>
    <property type="match status" value="1"/>
</dbReference>
<proteinExistence type="predicted"/>
<dbReference type="GO" id="GO:0000981">
    <property type="term" value="F:DNA-binding transcription factor activity, RNA polymerase II-specific"/>
    <property type="evidence" value="ECO:0007669"/>
    <property type="project" value="InterPro"/>
</dbReference>
<dbReference type="Gene3D" id="4.10.240.10">
    <property type="entry name" value="Zn(2)-C6 fungal-type DNA-binding domain"/>
    <property type="match status" value="1"/>
</dbReference>
<keyword evidence="2" id="KW-0479">Metal-binding</keyword>
<dbReference type="Pfam" id="PF04082">
    <property type="entry name" value="Fungal_trans"/>
    <property type="match status" value="1"/>
</dbReference>
<comment type="caution">
    <text evidence="8">The sequence shown here is derived from an EMBL/GenBank/DDBJ whole genome shotgun (WGS) entry which is preliminary data.</text>
</comment>
<evidence type="ECO:0000256" key="4">
    <source>
        <dbReference type="ARBA" id="ARBA00023163"/>
    </source>
</evidence>
<dbReference type="CDD" id="cd12148">
    <property type="entry name" value="fungal_TF_MHR"/>
    <property type="match status" value="1"/>
</dbReference>
<dbReference type="PANTHER" id="PTHR47338">
    <property type="entry name" value="ZN(II)2CYS6 TRANSCRIPTION FACTOR (EUROFUNG)-RELATED"/>
    <property type="match status" value="1"/>
</dbReference>
<evidence type="ECO:0000313" key="8">
    <source>
        <dbReference type="EMBL" id="KAF9787339.1"/>
    </source>
</evidence>
<gene>
    <name evidence="8" type="ORF">BJ322DRAFT_718166</name>
</gene>
<dbReference type="InterPro" id="IPR001138">
    <property type="entry name" value="Zn2Cys6_DnaBD"/>
</dbReference>
<dbReference type="OrthoDB" id="39175at2759"/>
<dbReference type="GO" id="GO:0005634">
    <property type="term" value="C:nucleus"/>
    <property type="evidence" value="ECO:0007669"/>
    <property type="project" value="UniProtKB-SubCell"/>
</dbReference>
<feature type="domain" description="Zn(2)-C6 fungal-type" evidence="7">
    <location>
        <begin position="27"/>
        <end position="72"/>
    </location>
</feature>
<dbReference type="PROSITE" id="PS50048">
    <property type="entry name" value="ZN2_CY6_FUNGAL_2"/>
    <property type="match status" value="1"/>
</dbReference>
<dbReference type="GO" id="GO:0008270">
    <property type="term" value="F:zinc ion binding"/>
    <property type="evidence" value="ECO:0007669"/>
    <property type="project" value="InterPro"/>
</dbReference>
<comment type="subcellular location">
    <subcellularLocation>
        <location evidence="1">Nucleus</location>
    </subcellularLocation>
</comment>
<evidence type="ECO:0000256" key="2">
    <source>
        <dbReference type="ARBA" id="ARBA00022723"/>
    </source>
</evidence>
<reference evidence="8" key="2">
    <citation type="submission" date="2020-11" db="EMBL/GenBank/DDBJ databases">
        <authorList>
            <consortium name="DOE Joint Genome Institute"/>
            <person name="Kuo A."/>
            <person name="Miyauchi S."/>
            <person name="Kiss E."/>
            <person name="Drula E."/>
            <person name="Kohler A."/>
            <person name="Sanchez-Garcia M."/>
            <person name="Andreopoulos B."/>
            <person name="Barry K.W."/>
            <person name="Bonito G."/>
            <person name="Buee M."/>
            <person name="Carver A."/>
            <person name="Chen C."/>
            <person name="Cichocki N."/>
            <person name="Clum A."/>
            <person name="Culley D."/>
            <person name="Crous P.W."/>
            <person name="Fauchery L."/>
            <person name="Girlanda M."/>
            <person name="Hayes R."/>
            <person name="Keri Z."/>
            <person name="Labutti K."/>
            <person name="Lipzen A."/>
            <person name="Lombard V."/>
            <person name="Magnuson J."/>
            <person name="Maillard F."/>
            <person name="Morin E."/>
            <person name="Murat C."/>
            <person name="Nolan M."/>
            <person name="Ohm R."/>
            <person name="Pangilinan J."/>
            <person name="Pereira M."/>
            <person name="Perotto S."/>
            <person name="Peter M."/>
            <person name="Riley R."/>
            <person name="Sitrit Y."/>
            <person name="Stielow B."/>
            <person name="Szollosi G."/>
            <person name="Zifcakova L."/>
            <person name="Stursova M."/>
            <person name="Spatafora J.W."/>
            <person name="Tedersoo L."/>
            <person name="Vaario L.-M."/>
            <person name="Yamada A."/>
            <person name="Yan M."/>
            <person name="Wang P."/>
            <person name="Xu J."/>
            <person name="Bruns T."/>
            <person name="Baldrian P."/>
            <person name="Vilgalys R."/>
            <person name="Henrissat B."/>
            <person name="Grigoriev I.V."/>
            <person name="Hibbett D."/>
            <person name="Nagy L.G."/>
            <person name="Martin F.M."/>
        </authorList>
    </citation>
    <scope>NUCLEOTIDE SEQUENCE</scope>
    <source>
        <strain evidence="8">UH-Tt-Lm1</strain>
    </source>
</reference>
<dbReference type="PANTHER" id="PTHR47338:SF29">
    <property type="entry name" value="ZN(2)-C6 FUNGAL-TYPE DOMAIN-CONTAINING PROTEIN"/>
    <property type="match status" value="1"/>
</dbReference>
<dbReference type="AlphaFoldDB" id="A0A9P6HI52"/>
<evidence type="ECO:0000256" key="1">
    <source>
        <dbReference type="ARBA" id="ARBA00004123"/>
    </source>
</evidence>
<feature type="region of interest" description="Disordered" evidence="6">
    <location>
        <begin position="1"/>
        <end position="26"/>
    </location>
</feature>
<dbReference type="EMBL" id="WIUZ02000005">
    <property type="protein sequence ID" value="KAF9787339.1"/>
    <property type="molecule type" value="Genomic_DNA"/>
</dbReference>
<sequence length="704" mass="78018">MPKSSSPSGSRDSATGPAQGTLKRNQACHQCRKRKLKCDAKRPCSTCVRSHNHAVAHAGPDVVLPPFPDCTFDEVKDPGFSSNDTPKSKYEKLENRINELESLLRQKDGESAISSSPPLRTPSGKPMSDGHDIPLPTDEFGLSADMISGSLGAASLFSENAMFASSTEAPLPLHPIGLGLSDTPSMAAYITTGSPGSDTNNSQLIWKQSANLPNPDLLKHLVDVFFASHPHANRLLHRPTFLFTLSLPQTHPKYPRAALLHAICAVASAYTPAVSNPSLQGTRDEIFSSKRRGPSTFAEDQAKFAAEQIDLLTNLGESLLESLQALIVLSWFYWMHARWVEVFIATGRALRSCVPLGISICPPFHSIQHLSRFPSILPLANSALEDELRRNAFYFCYLLDRQQGFANGWAMALDDMDIAQLLPLRGDQFEQGMLVLEQDRQWFHDPHILFAHPDGQTDSFILMVKASIILSKVKNFNLRYKARYFAKDLDYTPTVKAPTQLPSEETMDPRSCPAFIEIDDLVSRFRASFPSDLRHPINGNLVDVNLFTACTIPHMAMIVLHEPHAALQAAGCISATNLLIAARQILTLIYSIWSTSFDLALLDVFISFSWYTCGRIFAKFIQAAYEANRPDQVETLKTELQSVLFALGKMGERIPIAYRYYTMLSAVASQVIRETSQIIPEEPILNDVLFYSSTVPIQHNGGTR</sequence>
<evidence type="ECO:0000256" key="6">
    <source>
        <dbReference type="SAM" id="MobiDB-lite"/>
    </source>
</evidence>
<evidence type="ECO:0000256" key="5">
    <source>
        <dbReference type="ARBA" id="ARBA00023242"/>
    </source>
</evidence>
<name>A0A9P6HI52_9AGAM</name>
<evidence type="ECO:0000313" key="9">
    <source>
        <dbReference type="Proteomes" id="UP000736335"/>
    </source>
</evidence>
<dbReference type="GO" id="GO:0003677">
    <property type="term" value="F:DNA binding"/>
    <property type="evidence" value="ECO:0007669"/>
    <property type="project" value="InterPro"/>
</dbReference>
<keyword evidence="9" id="KW-1185">Reference proteome</keyword>
<dbReference type="Proteomes" id="UP000736335">
    <property type="component" value="Unassembled WGS sequence"/>
</dbReference>
<dbReference type="SUPFAM" id="SSF57701">
    <property type="entry name" value="Zn2/Cys6 DNA-binding domain"/>
    <property type="match status" value="1"/>
</dbReference>
<feature type="region of interest" description="Disordered" evidence="6">
    <location>
        <begin position="104"/>
        <end position="130"/>
    </location>
</feature>
<feature type="compositionally biased region" description="Polar residues" evidence="6">
    <location>
        <begin position="16"/>
        <end position="26"/>
    </location>
</feature>
<keyword evidence="4" id="KW-0804">Transcription</keyword>